<dbReference type="RefSeq" id="WP_182604805.1">
    <property type="nucleotide sequence ID" value="NZ_VKHT01000040.1"/>
</dbReference>
<dbReference type="PANTHER" id="PTHR42973:SF39">
    <property type="entry name" value="FAD-BINDING PCMH-TYPE DOMAIN-CONTAINING PROTEIN"/>
    <property type="match status" value="1"/>
</dbReference>
<proteinExistence type="inferred from homology"/>
<gene>
    <name evidence="9" type="ORF">FNQ90_02885</name>
</gene>
<comment type="caution">
    <text evidence="9">The sequence shown here is derived from an EMBL/GenBank/DDBJ whole genome shotgun (WGS) entry which is preliminary data.</text>
</comment>
<sequence>MRDDSKSSWSRRRLLGGAAATVGASAVVSAGAGNALAAGVGSPTDGTARPWPSPTPELRATEITPSDPRYQDLVRGMNQRWVGRPESVRVVGSPAQVVGVVREAVARDKKLTVRSGGHCYEDFVFNPGTQIVLDMSEMTSVYWDQRFRAFAVEAGAKLLDVYERLFKGWGVTVPGGMCYSVGVGGHVSGGGWGMLAREHGLIVDHLYAVEVVVADAEGNVRAVIATREADDPNRELWWAHTGGGGGNFGVITRYWFRSPAATGTAPEDALVKPPGEVFLSAISWPWERMTERAFIRLSRNFGDWHVANIRPGGRYSGLMSFLQLNHRSNGEIGLLTQMDATVPGARRLLDAFLDAVTDGVDVPVGPVTRAMGEHGPMPEYFEPRRMPWLQSARYLGTTNSTLVDPTLRGDYKSSFHKRNLDDEQFATIHRHLTRTEPDNPRAMVLISSYGGAVNAVRPQDTAYAHRDSAFKLLFQSYWSDPAEDGTNITWLRELYKETYRRTGGVPVPDRVTDGCYVNYADIDLNDPRYNTSGVPWYTLYYGANYPRLQRIKAAYDPADRFRHGQSIRLP</sequence>
<dbReference type="InterPro" id="IPR036318">
    <property type="entry name" value="FAD-bd_PCMH-like_sf"/>
</dbReference>
<dbReference type="Proteomes" id="UP000538929">
    <property type="component" value="Unassembled WGS sequence"/>
</dbReference>
<evidence type="ECO:0000256" key="7">
    <source>
        <dbReference type="SAM" id="SignalP"/>
    </source>
</evidence>
<dbReference type="InterPro" id="IPR006311">
    <property type="entry name" value="TAT_signal"/>
</dbReference>
<keyword evidence="10" id="KW-1185">Reference proteome</keyword>
<dbReference type="PROSITE" id="PS51318">
    <property type="entry name" value="TAT"/>
    <property type="match status" value="1"/>
</dbReference>
<dbReference type="InterPro" id="IPR006094">
    <property type="entry name" value="Oxid_FAD_bind_N"/>
</dbReference>
<feature type="domain" description="FAD-binding PCMH-type" evidence="8">
    <location>
        <begin position="74"/>
        <end position="261"/>
    </location>
</feature>
<dbReference type="PROSITE" id="PS51387">
    <property type="entry name" value="FAD_PCMH"/>
    <property type="match status" value="1"/>
</dbReference>
<keyword evidence="3" id="KW-0285">Flavoprotein</keyword>
<evidence type="ECO:0000259" key="8">
    <source>
        <dbReference type="PROSITE" id="PS51387"/>
    </source>
</evidence>
<comment type="cofactor">
    <cofactor evidence="1">
        <name>FAD</name>
        <dbReference type="ChEBI" id="CHEBI:57692"/>
    </cofactor>
</comment>
<evidence type="ECO:0000256" key="1">
    <source>
        <dbReference type="ARBA" id="ARBA00001974"/>
    </source>
</evidence>
<protein>
    <submittedName>
        <fullName evidence="9">FAD-binding protein</fullName>
    </submittedName>
</protein>
<dbReference type="InterPro" id="IPR050416">
    <property type="entry name" value="FAD-linked_Oxidoreductase"/>
</dbReference>
<dbReference type="GO" id="GO:0071949">
    <property type="term" value="F:FAD binding"/>
    <property type="evidence" value="ECO:0007669"/>
    <property type="project" value="InterPro"/>
</dbReference>
<evidence type="ECO:0000256" key="6">
    <source>
        <dbReference type="SAM" id="MobiDB-lite"/>
    </source>
</evidence>
<evidence type="ECO:0000256" key="3">
    <source>
        <dbReference type="ARBA" id="ARBA00022630"/>
    </source>
</evidence>
<dbReference type="AlphaFoldDB" id="A0A7W3TA49"/>
<evidence type="ECO:0000256" key="5">
    <source>
        <dbReference type="ARBA" id="ARBA00023002"/>
    </source>
</evidence>
<accession>A0A7W3TA49</accession>
<dbReference type="Gene3D" id="3.40.462.20">
    <property type="match status" value="1"/>
</dbReference>
<keyword evidence="5" id="KW-0560">Oxidoreductase</keyword>
<name>A0A7W3TA49_9ACTN</name>
<comment type="similarity">
    <text evidence="2">Belongs to the oxygen-dependent FAD-linked oxidoreductase family.</text>
</comment>
<keyword evidence="7" id="KW-0732">Signal</keyword>
<dbReference type="Pfam" id="PF01565">
    <property type="entry name" value="FAD_binding_4"/>
    <property type="match status" value="1"/>
</dbReference>
<dbReference type="InterPro" id="IPR016169">
    <property type="entry name" value="FAD-bd_PCMH_sub2"/>
</dbReference>
<dbReference type="InterPro" id="IPR012951">
    <property type="entry name" value="BBE"/>
</dbReference>
<evidence type="ECO:0000313" key="10">
    <source>
        <dbReference type="Proteomes" id="UP000538929"/>
    </source>
</evidence>
<evidence type="ECO:0000256" key="4">
    <source>
        <dbReference type="ARBA" id="ARBA00022827"/>
    </source>
</evidence>
<feature type="region of interest" description="Disordered" evidence="6">
    <location>
        <begin position="36"/>
        <end position="63"/>
    </location>
</feature>
<reference evidence="10" key="1">
    <citation type="submission" date="2019-10" db="EMBL/GenBank/DDBJ databases">
        <title>Streptomyces sp. nov., a novel actinobacterium isolated from alkaline environment.</title>
        <authorList>
            <person name="Golinska P."/>
        </authorList>
    </citation>
    <scope>NUCLEOTIDE SEQUENCE [LARGE SCALE GENOMIC DNA]</scope>
    <source>
        <strain evidence="10">DSM 42118</strain>
    </source>
</reference>
<evidence type="ECO:0000256" key="2">
    <source>
        <dbReference type="ARBA" id="ARBA00005466"/>
    </source>
</evidence>
<organism evidence="9 10">
    <name type="scientific">Streptomyces alkaliphilus</name>
    <dbReference type="NCBI Taxonomy" id="1472722"/>
    <lineage>
        <taxon>Bacteria</taxon>
        <taxon>Bacillati</taxon>
        <taxon>Actinomycetota</taxon>
        <taxon>Actinomycetes</taxon>
        <taxon>Kitasatosporales</taxon>
        <taxon>Streptomycetaceae</taxon>
        <taxon>Streptomyces</taxon>
    </lineage>
</organism>
<dbReference type="InterPro" id="IPR016166">
    <property type="entry name" value="FAD-bd_PCMH"/>
</dbReference>
<evidence type="ECO:0000313" key="9">
    <source>
        <dbReference type="EMBL" id="MBB0243081.1"/>
    </source>
</evidence>
<dbReference type="Gene3D" id="3.30.465.10">
    <property type="match status" value="1"/>
</dbReference>
<dbReference type="PANTHER" id="PTHR42973">
    <property type="entry name" value="BINDING OXIDOREDUCTASE, PUTATIVE (AFU_ORTHOLOGUE AFUA_1G17690)-RELATED"/>
    <property type="match status" value="1"/>
</dbReference>
<dbReference type="GO" id="GO:0016491">
    <property type="term" value="F:oxidoreductase activity"/>
    <property type="evidence" value="ECO:0007669"/>
    <property type="project" value="UniProtKB-KW"/>
</dbReference>
<dbReference type="EMBL" id="VKHT01000040">
    <property type="protein sequence ID" value="MBB0243081.1"/>
    <property type="molecule type" value="Genomic_DNA"/>
</dbReference>
<feature type="signal peptide" evidence="7">
    <location>
        <begin position="1"/>
        <end position="37"/>
    </location>
</feature>
<dbReference type="Pfam" id="PF08031">
    <property type="entry name" value="BBE"/>
    <property type="match status" value="1"/>
</dbReference>
<dbReference type="SUPFAM" id="SSF56176">
    <property type="entry name" value="FAD-binding/transporter-associated domain-like"/>
    <property type="match status" value="1"/>
</dbReference>
<keyword evidence="4" id="KW-0274">FAD</keyword>
<feature type="chain" id="PRO_5030744542" evidence="7">
    <location>
        <begin position="38"/>
        <end position="570"/>
    </location>
</feature>